<keyword evidence="2" id="KW-1185">Reference proteome</keyword>
<dbReference type="EMBL" id="JAHUTJ010060923">
    <property type="protein sequence ID" value="MED6288545.1"/>
    <property type="molecule type" value="Genomic_DNA"/>
</dbReference>
<name>A0ABU7EN05_9TELE</name>
<reference evidence="1 2" key="1">
    <citation type="submission" date="2021-06" db="EMBL/GenBank/DDBJ databases">
        <authorList>
            <person name="Palmer J.M."/>
        </authorList>
    </citation>
    <scope>NUCLEOTIDE SEQUENCE [LARGE SCALE GENOMIC DNA]</scope>
    <source>
        <strain evidence="1 2">CL_MEX2019</strain>
        <tissue evidence="1">Muscle</tissue>
    </source>
</reference>
<organism evidence="1 2">
    <name type="scientific">Characodon lateralis</name>
    <dbReference type="NCBI Taxonomy" id="208331"/>
    <lineage>
        <taxon>Eukaryota</taxon>
        <taxon>Metazoa</taxon>
        <taxon>Chordata</taxon>
        <taxon>Craniata</taxon>
        <taxon>Vertebrata</taxon>
        <taxon>Euteleostomi</taxon>
        <taxon>Actinopterygii</taxon>
        <taxon>Neopterygii</taxon>
        <taxon>Teleostei</taxon>
        <taxon>Neoteleostei</taxon>
        <taxon>Acanthomorphata</taxon>
        <taxon>Ovalentaria</taxon>
        <taxon>Atherinomorphae</taxon>
        <taxon>Cyprinodontiformes</taxon>
        <taxon>Goodeidae</taxon>
        <taxon>Characodon</taxon>
    </lineage>
</organism>
<comment type="caution">
    <text evidence="1">The sequence shown here is derived from an EMBL/GenBank/DDBJ whole genome shotgun (WGS) entry which is preliminary data.</text>
</comment>
<sequence length="140" mass="15134">MSCSPHVFSCKVSMFLVIKDSAHFHSVFAFGSFFKILLHDRKIQPVSDSEATLISSKYGHLCSAKGAHLWRCISVKIKNIAHPAVATFLLQEAIFIPKPATNLINEWLALANEGVLTCTGFGEAGVSIGEDAISNEGAND</sequence>
<evidence type="ECO:0000313" key="1">
    <source>
        <dbReference type="EMBL" id="MED6288545.1"/>
    </source>
</evidence>
<gene>
    <name evidence="1" type="ORF">CHARACLAT_027688</name>
</gene>
<accession>A0ABU7EN05</accession>
<protein>
    <submittedName>
        <fullName evidence="1">Uncharacterized protein</fullName>
    </submittedName>
</protein>
<dbReference type="Proteomes" id="UP001352852">
    <property type="component" value="Unassembled WGS sequence"/>
</dbReference>
<proteinExistence type="predicted"/>
<evidence type="ECO:0000313" key="2">
    <source>
        <dbReference type="Proteomes" id="UP001352852"/>
    </source>
</evidence>